<protein>
    <submittedName>
        <fullName evidence="2">Uncharacterized protein</fullName>
    </submittedName>
</protein>
<gene>
    <name evidence="2" type="ORF">ERUC_LOCUS34683</name>
</gene>
<sequence>MKRKIPTWPWWLLGGKKEKETEALKFPAKINRDKGRVIKRKEMELESFGSSGSESAAQDGPEWSVGWTEPHGPGFQTDEEGDDGGFLVLVPCYKAVVEGSSNNQLLSAVKNLPNGWSPVFSSSKVLKFFNQNAQMGRTIWSNGFHLCRTFDQVSFLL</sequence>
<name>A0ABC8LEY7_ERUVS</name>
<dbReference type="EMBL" id="CAKOAT010545154">
    <property type="protein sequence ID" value="CAH8382200.1"/>
    <property type="molecule type" value="Genomic_DNA"/>
</dbReference>
<reference evidence="2 3" key="1">
    <citation type="submission" date="2022-03" db="EMBL/GenBank/DDBJ databases">
        <authorList>
            <person name="Macdonald S."/>
            <person name="Ahmed S."/>
            <person name="Newling K."/>
        </authorList>
    </citation>
    <scope>NUCLEOTIDE SEQUENCE [LARGE SCALE GENOMIC DNA]</scope>
</reference>
<dbReference type="PANTHER" id="PTHR34464">
    <property type="entry name" value="OS09G0376300 PROTEIN"/>
    <property type="match status" value="1"/>
</dbReference>
<comment type="caution">
    <text evidence="2">The sequence shown here is derived from an EMBL/GenBank/DDBJ whole genome shotgun (WGS) entry which is preliminary data.</text>
</comment>
<evidence type="ECO:0000313" key="3">
    <source>
        <dbReference type="Proteomes" id="UP001642260"/>
    </source>
</evidence>
<dbReference type="PANTHER" id="PTHR34464:SF3">
    <property type="entry name" value="OS09G0376300 PROTEIN"/>
    <property type="match status" value="1"/>
</dbReference>
<accession>A0ABC8LEY7</accession>
<dbReference type="Proteomes" id="UP001642260">
    <property type="component" value="Unassembled WGS sequence"/>
</dbReference>
<evidence type="ECO:0000313" key="2">
    <source>
        <dbReference type="EMBL" id="CAH8382200.1"/>
    </source>
</evidence>
<evidence type="ECO:0000256" key="1">
    <source>
        <dbReference type="SAM" id="MobiDB-lite"/>
    </source>
</evidence>
<dbReference type="AlphaFoldDB" id="A0ABC8LEY7"/>
<proteinExistence type="predicted"/>
<feature type="region of interest" description="Disordered" evidence="1">
    <location>
        <begin position="45"/>
        <end position="81"/>
    </location>
</feature>
<organism evidence="2 3">
    <name type="scientific">Eruca vesicaria subsp. sativa</name>
    <name type="common">Garden rocket</name>
    <name type="synonym">Eruca sativa</name>
    <dbReference type="NCBI Taxonomy" id="29727"/>
    <lineage>
        <taxon>Eukaryota</taxon>
        <taxon>Viridiplantae</taxon>
        <taxon>Streptophyta</taxon>
        <taxon>Embryophyta</taxon>
        <taxon>Tracheophyta</taxon>
        <taxon>Spermatophyta</taxon>
        <taxon>Magnoliopsida</taxon>
        <taxon>eudicotyledons</taxon>
        <taxon>Gunneridae</taxon>
        <taxon>Pentapetalae</taxon>
        <taxon>rosids</taxon>
        <taxon>malvids</taxon>
        <taxon>Brassicales</taxon>
        <taxon>Brassicaceae</taxon>
        <taxon>Brassiceae</taxon>
        <taxon>Eruca</taxon>
    </lineage>
</organism>
<feature type="compositionally biased region" description="Low complexity" evidence="1">
    <location>
        <begin position="46"/>
        <end position="57"/>
    </location>
</feature>
<keyword evidence="3" id="KW-1185">Reference proteome</keyword>